<dbReference type="FunFam" id="1.20.1250.20:FF:000147">
    <property type="entry name" value="Protein NRT1/ PTR family 5.10"/>
    <property type="match status" value="1"/>
</dbReference>
<gene>
    <name evidence="9" type="ORF">FH972_012965</name>
</gene>
<keyword evidence="10" id="KW-1185">Reference proteome</keyword>
<dbReference type="GO" id="GO:0071916">
    <property type="term" value="F:dipeptide transmembrane transporter activity"/>
    <property type="evidence" value="ECO:0007669"/>
    <property type="project" value="InterPro"/>
</dbReference>
<dbReference type="GO" id="GO:0009705">
    <property type="term" value="C:plant-type vacuole membrane"/>
    <property type="evidence" value="ECO:0007669"/>
    <property type="project" value="UniProtKB-ARBA"/>
</dbReference>
<feature type="transmembrane region" description="Helical" evidence="8">
    <location>
        <begin position="219"/>
        <end position="239"/>
    </location>
</feature>
<evidence type="ECO:0000256" key="2">
    <source>
        <dbReference type="ARBA" id="ARBA00005982"/>
    </source>
</evidence>
<dbReference type="PANTHER" id="PTHR11654">
    <property type="entry name" value="OLIGOPEPTIDE TRANSPORTER-RELATED"/>
    <property type="match status" value="1"/>
</dbReference>
<feature type="transmembrane region" description="Helical" evidence="8">
    <location>
        <begin position="326"/>
        <end position="347"/>
    </location>
</feature>
<feature type="transmembrane region" description="Helical" evidence="8">
    <location>
        <begin position="408"/>
        <end position="428"/>
    </location>
</feature>
<dbReference type="InterPro" id="IPR044739">
    <property type="entry name" value="NRT1/PTR"/>
</dbReference>
<evidence type="ECO:0000256" key="7">
    <source>
        <dbReference type="ARBA" id="ARBA00023136"/>
    </source>
</evidence>
<evidence type="ECO:0000256" key="1">
    <source>
        <dbReference type="ARBA" id="ARBA00004141"/>
    </source>
</evidence>
<dbReference type="InterPro" id="IPR000109">
    <property type="entry name" value="POT_fam"/>
</dbReference>
<sequence length="567" mass="62159">MTATVQTPLLLDAVDGAVDYEGRPVFRSNSGGWRSASLIICVEIAERFAYHGIDTNLITYLTGPLGQSTATAAQNVNVWSGTASLLPLLGAFVADSFLGRYRTIVVASLIYILGLGLLTLSSMFPYLSSSDCQDTSEFIPCSPPQPQVILFFFSLYLVALGQGGHKPCVQAFGADQFDGQDPEECKAKSSFFNWWYFGMCVGGLAALLILTYIQDNLSWGLGFGIPCIVMVATLAVFLLGTGTYRYSMQGEEKSPFMRIGRVFVAAVRNWRTTPSAIAIEEEARGTMPHRSSEEFKFLNKALLAPDGSKEDGKVCSISDVEEAKAVIRLIPIWVTSLVYAIVFAQPSTFFTKQGATMDRTIVSGFDVPAAALQSFISLTVVVFIPVYERIFVPIARAFSRKLSGITMLQRIGIGMLLSAISMAIAALVEMKRLKTAQEYGLVDLPKLKVPMSIWWLVPQYILCGIANVFTVVGLQEFFYDQVPNELRSVGLSLYLSIFGVGSFLSSFLVSAIERVTGGDGGDSWFANNLNRAHLDYFYWFLAGLSVIELAAYLYFAKAYIYNKGSKV</sequence>
<keyword evidence="3" id="KW-0813">Transport</keyword>
<keyword evidence="5 8" id="KW-0812">Transmembrane</keyword>
<keyword evidence="4" id="KW-0597">Phosphoprotein</keyword>
<dbReference type="InterPro" id="IPR036259">
    <property type="entry name" value="MFS_trans_sf"/>
</dbReference>
<dbReference type="Proteomes" id="UP000327013">
    <property type="component" value="Chromosome 5"/>
</dbReference>
<evidence type="ECO:0000256" key="8">
    <source>
        <dbReference type="SAM" id="Phobius"/>
    </source>
</evidence>
<feature type="transmembrane region" description="Helical" evidence="8">
    <location>
        <begin position="147"/>
        <end position="164"/>
    </location>
</feature>
<evidence type="ECO:0000256" key="4">
    <source>
        <dbReference type="ARBA" id="ARBA00022553"/>
    </source>
</evidence>
<dbReference type="PROSITE" id="PS01022">
    <property type="entry name" value="PTR2_1"/>
    <property type="match status" value="1"/>
</dbReference>
<dbReference type="CDD" id="cd17417">
    <property type="entry name" value="MFS_NPF5"/>
    <property type="match status" value="1"/>
</dbReference>
<evidence type="ECO:0008006" key="11">
    <source>
        <dbReference type="Google" id="ProtNLM"/>
    </source>
</evidence>
<dbReference type="EMBL" id="CM017325">
    <property type="protein sequence ID" value="KAE8056172.1"/>
    <property type="molecule type" value="Genomic_DNA"/>
</dbReference>
<protein>
    <recommendedName>
        <fullName evidence="11">Major facilitator superfamily (MFS) profile domain-containing protein</fullName>
    </recommendedName>
</protein>
<keyword evidence="7 8" id="KW-0472">Membrane</keyword>
<dbReference type="Gene3D" id="1.20.1250.20">
    <property type="entry name" value="MFS general substrate transporter like domains"/>
    <property type="match status" value="1"/>
</dbReference>
<feature type="transmembrane region" description="Helical" evidence="8">
    <location>
        <begin position="367"/>
        <end position="387"/>
    </location>
</feature>
<comment type="subcellular location">
    <subcellularLocation>
        <location evidence="1">Membrane</location>
        <topology evidence="1">Multi-pass membrane protein</topology>
    </subcellularLocation>
</comment>
<dbReference type="SUPFAM" id="SSF103473">
    <property type="entry name" value="MFS general substrate transporter"/>
    <property type="match status" value="1"/>
</dbReference>
<dbReference type="GO" id="GO:0080054">
    <property type="term" value="F:low-affinity nitrate transmembrane transporter activity"/>
    <property type="evidence" value="ECO:0007669"/>
    <property type="project" value="UniProtKB-ARBA"/>
</dbReference>
<feature type="transmembrane region" description="Helical" evidence="8">
    <location>
        <begin position="105"/>
        <end position="127"/>
    </location>
</feature>
<evidence type="ECO:0000256" key="6">
    <source>
        <dbReference type="ARBA" id="ARBA00022989"/>
    </source>
</evidence>
<accession>A0A5N6R5D8</accession>
<feature type="transmembrane region" description="Helical" evidence="8">
    <location>
        <begin position="491"/>
        <end position="512"/>
    </location>
</feature>
<evidence type="ECO:0000313" key="10">
    <source>
        <dbReference type="Proteomes" id="UP000327013"/>
    </source>
</evidence>
<reference evidence="9 10" key="1">
    <citation type="submission" date="2019-06" db="EMBL/GenBank/DDBJ databases">
        <title>A chromosomal-level reference genome of Carpinus fangiana (Coryloideae, Betulaceae).</title>
        <authorList>
            <person name="Yang X."/>
            <person name="Wang Z."/>
            <person name="Zhang L."/>
            <person name="Hao G."/>
            <person name="Liu J."/>
            <person name="Yang Y."/>
        </authorList>
    </citation>
    <scope>NUCLEOTIDE SEQUENCE [LARGE SCALE GENOMIC DNA]</scope>
    <source>
        <strain evidence="9">Cfa_2016G</strain>
        <tissue evidence="9">Leaf</tissue>
    </source>
</reference>
<comment type="similarity">
    <text evidence="2">Belongs to the major facilitator superfamily. Proton-dependent oligopeptide transporter (POT/PTR) (TC 2.A.17) family.</text>
</comment>
<dbReference type="Pfam" id="PF00854">
    <property type="entry name" value="PTR2"/>
    <property type="match status" value="1"/>
</dbReference>
<keyword evidence="6 8" id="KW-1133">Transmembrane helix</keyword>
<proteinExistence type="inferred from homology"/>
<dbReference type="GO" id="GO:0042937">
    <property type="term" value="F:tripeptide transmembrane transporter activity"/>
    <property type="evidence" value="ECO:0007669"/>
    <property type="project" value="InterPro"/>
</dbReference>
<evidence type="ECO:0000256" key="5">
    <source>
        <dbReference type="ARBA" id="ARBA00022692"/>
    </source>
</evidence>
<name>A0A5N6R5D8_9ROSI</name>
<feature type="transmembrane region" description="Helical" evidence="8">
    <location>
        <begin position="536"/>
        <end position="556"/>
    </location>
</feature>
<feature type="transmembrane region" description="Helical" evidence="8">
    <location>
        <begin position="194"/>
        <end position="213"/>
    </location>
</feature>
<dbReference type="InterPro" id="IPR018456">
    <property type="entry name" value="PTR2_symporter_CS"/>
</dbReference>
<evidence type="ECO:0000313" key="9">
    <source>
        <dbReference type="EMBL" id="KAE8056172.1"/>
    </source>
</evidence>
<organism evidence="9 10">
    <name type="scientific">Carpinus fangiana</name>
    <dbReference type="NCBI Taxonomy" id="176857"/>
    <lineage>
        <taxon>Eukaryota</taxon>
        <taxon>Viridiplantae</taxon>
        <taxon>Streptophyta</taxon>
        <taxon>Embryophyta</taxon>
        <taxon>Tracheophyta</taxon>
        <taxon>Spermatophyta</taxon>
        <taxon>Magnoliopsida</taxon>
        <taxon>eudicotyledons</taxon>
        <taxon>Gunneridae</taxon>
        <taxon>Pentapetalae</taxon>
        <taxon>rosids</taxon>
        <taxon>fabids</taxon>
        <taxon>Fagales</taxon>
        <taxon>Betulaceae</taxon>
        <taxon>Carpinus</taxon>
    </lineage>
</organism>
<feature type="transmembrane region" description="Helical" evidence="8">
    <location>
        <begin position="453"/>
        <end position="479"/>
    </location>
</feature>
<evidence type="ECO:0000256" key="3">
    <source>
        <dbReference type="ARBA" id="ARBA00022448"/>
    </source>
</evidence>
<dbReference type="AlphaFoldDB" id="A0A5N6R5D8"/>
<dbReference type="OrthoDB" id="8904098at2759"/>